<keyword evidence="2" id="KW-0560">Oxidoreductase</keyword>
<evidence type="ECO:0000313" key="5">
    <source>
        <dbReference type="Proteomes" id="UP000023067"/>
    </source>
</evidence>
<organism evidence="4 5">
    <name type="scientific">Brachybacterium phenoliresistens</name>
    <dbReference type="NCBI Taxonomy" id="396014"/>
    <lineage>
        <taxon>Bacteria</taxon>
        <taxon>Bacillati</taxon>
        <taxon>Actinomycetota</taxon>
        <taxon>Actinomycetes</taxon>
        <taxon>Micrococcales</taxon>
        <taxon>Dermabacteraceae</taxon>
        <taxon>Brachybacterium</taxon>
    </lineage>
</organism>
<dbReference type="Gene3D" id="3.40.50.720">
    <property type="entry name" value="NAD(P)-binding Rossmann-like Domain"/>
    <property type="match status" value="1"/>
</dbReference>
<dbReference type="InterPro" id="IPR020843">
    <property type="entry name" value="ER"/>
</dbReference>
<dbReference type="Pfam" id="PF08240">
    <property type="entry name" value="ADH_N"/>
    <property type="match status" value="1"/>
</dbReference>
<evidence type="ECO:0000256" key="2">
    <source>
        <dbReference type="ARBA" id="ARBA00023002"/>
    </source>
</evidence>
<dbReference type="Pfam" id="PF00107">
    <property type="entry name" value="ADH_zinc_N"/>
    <property type="match status" value="1"/>
</dbReference>
<dbReference type="OrthoDB" id="3813297at2"/>
<dbReference type="EMBL" id="JDYK01000005">
    <property type="protein sequence ID" value="EWS81811.1"/>
    <property type="molecule type" value="Genomic_DNA"/>
</dbReference>
<evidence type="ECO:0000259" key="3">
    <source>
        <dbReference type="SMART" id="SM00829"/>
    </source>
</evidence>
<name>Z9JVI3_9MICO</name>
<keyword evidence="5" id="KW-1185">Reference proteome</keyword>
<dbReference type="GO" id="GO:0070402">
    <property type="term" value="F:NADPH binding"/>
    <property type="evidence" value="ECO:0007669"/>
    <property type="project" value="TreeGrafter"/>
</dbReference>
<dbReference type="eggNOG" id="COG0604">
    <property type="taxonomic scope" value="Bacteria"/>
</dbReference>
<gene>
    <name evidence="4" type="ORF">BF93_14980</name>
</gene>
<dbReference type="Gene3D" id="3.90.180.10">
    <property type="entry name" value="Medium-chain alcohol dehydrogenases, catalytic domain"/>
    <property type="match status" value="1"/>
</dbReference>
<dbReference type="SUPFAM" id="SSF51735">
    <property type="entry name" value="NAD(P)-binding Rossmann-fold domains"/>
    <property type="match status" value="1"/>
</dbReference>
<dbReference type="PANTHER" id="PTHR48106">
    <property type="entry name" value="QUINONE OXIDOREDUCTASE PIG3-RELATED"/>
    <property type="match status" value="1"/>
</dbReference>
<dbReference type="Proteomes" id="UP000023067">
    <property type="component" value="Unassembled WGS sequence"/>
</dbReference>
<evidence type="ECO:0000256" key="1">
    <source>
        <dbReference type="ARBA" id="ARBA00022857"/>
    </source>
</evidence>
<reference evidence="4 5" key="1">
    <citation type="submission" date="2014-02" db="EMBL/GenBank/DDBJ databases">
        <title>Genome sequence of Brachybacterium phenoliresistens strain W13A50.</title>
        <authorList>
            <person name="Wang X."/>
        </authorList>
    </citation>
    <scope>NUCLEOTIDE SEQUENCE [LARGE SCALE GENOMIC DNA]</scope>
    <source>
        <strain evidence="4 5">W13A50</strain>
    </source>
</reference>
<feature type="domain" description="Enoyl reductase (ER)" evidence="3">
    <location>
        <begin position="9"/>
        <end position="299"/>
    </location>
</feature>
<dbReference type="InterPro" id="IPR013154">
    <property type="entry name" value="ADH-like_N"/>
</dbReference>
<comment type="caution">
    <text evidence="4">The sequence shown here is derived from an EMBL/GenBank/DDBJ whole genome shotgun (WGS) entry which is preliminary data.</text>
</comment>
<dbReference type="HOGENOM" id="CLU_026673_3_1_11"/>
<evidence type="ECO:0000313" key="4">
    <source>
        <dbReference type="EMBL" id="EWS81811.1"/>
    </source>
</evidence>
<protein>
    <submittedName>
        <fullName evidence="4">Alcohol dehydrogenase</fullName>
    </submittedName>
</protein>
<dbReference type="InterPro" id="IPR011032">
    <property type="entry name" value="GroES-like_sf"/>
</dbReference>
<dbReference type="SUPFAM" id="SSF50129">
    <property type="entry name" value="GroES-like"/>
    <property type="match status" value="1"/>
</dbReference>
<dbReference type="PANTHER" id="PTHR48106:SF18">
    <property type="entry name" value="QUINONE OXIDOREDUCTASE PIG3"/>
    <property type="match status" value="1"/>
</dbReference>
<dbReference type="GO" id="GO:0016651">
    <property type="term" value="F:oxidoreductase activity, acting on NAD(P)H"/>
    <property type="evidence" value="ECO:0007669"/>
    <property type="project" value="TreeGrafter"/>
</dbReference>
<dbReference type="STRING" id="396014.BF93_14980"/>
<dbReference type="PATRIC" id="fig|396014.3.peg.1343"/>
<sequence length="305" mass="31523">MLAWTTTPDEPSGLALSEVPDPVPQAHEVIVRVEAFAPNPGDLAALPGAPAGAVPGWDGSGVVLEPAADGTGPRAGDRVLFLGLTGGWAQKRAVSRQFLGTAPAGVSWEELATLPVPATSALRAVRRLGSVLGRRVLVVGASSAVGRAAVQIAARSGAQVVAVARDESRHREIRRLGAHETHTSPASISSRVHGAIDLIGGQHLVDAYALLEAGGTVIALGHAAGDDERFPYGAFVADLATADRSITSFFLATEPDLGDEMQYLAAAGLDIGPIDSRPWTELARWIGSGAPRGSGRVVFRVDHDA</sequence>
<keyword evidence="1" id="KW-0521">NADP</keyword>
<dbReference type="AlphaFoldDB" id="Z9JVI3"/>
<dbReference type="RefSeq" id="WP_051486636.1">
    <property type="nucleotide sequence ID" value="NZ_KK069991.1"/>
</dbReference>
<accession>Z9JVI3</accession>
<dbReference type="InterPro" id="IPR036291">
    <property type="entry name" value="NAD(P)-bd_dom_sf"/>
</dbReference>
<dbReference type="SMART" id="SM00829">
    <property type="entry name" value="PKS_ER"/>
    <property type="match status" value="1"/>
</dbReference>
<dbReference type="InterPro" id="IPR013149">
    <property type="entry name" value="ADH-like_C"/>
</dbReference>
<proteinExistence type="predicted"/>